<dbReference type="GO" id="GO:0005549">
    <property type="term" value="F:odorant binding"/>
    <property type="evidence" value="ECO:0007669"/>
    <property type="project" value="InterPro"/>
</dbReference>
<accession>A0A6P8X887</accession>
<dbReference type="AlphaFoldDB" id="A0A6P8X887"/>
<feature type="chain" id="PRO_5028238604" evidence="1">
    <location>
        <begin position="18"/>
        <end position="131"/>
    </location>
</feature>
<dbReference type="CDD" id="cd23992">
    <property type="entry name" value="PBP_GOBP"/>
    <property type="match status" value="1"/>
</dbReference>
<evidence type="ECO:0000256" key="1">
    <source>
        <dbReference type="SAM" id="SignalP"/>
    </source>
</evidence>
<dbReference type="InterPro" id="IPR006170">
    <property type="entry name" value="PBP/GOBP"/>
</dbReference>
<dbReference type="GeneID" id="117573369"/>
<dbReference type="SUPFAM" id="SSF47565">
    <property type="entry name" value="Insect pheromone/odorant-binding proteins"/>
    <property type="match status" value="1"/>
</dbReference>
<dbReference type="Gene3D" id="1.10.238.20">
    <property type="entry name" value="Pheromone/general odorant binding protein domain"/>
    <property type="match status" value="1"/>
</dbReference>
<keyword evidence="2" id="KW-1185">Reference proteome</keyword>
<evidence type="ECO:0000313" key="2">
    <source>
        <dbReference type="Proteomes" id="UP000515160"/>
    </source>
</evidence>
<dbReference type="InterPro" id="IPR036728">
    <property type="entry name" value="PBP_GOBP_sf"/>
</dbReference>
<gene>
    <name evidence="3" type="primary">LOC117573369</name>
</gene>
<keyword evidence="1" id="KW-0732">Signal</keyword>
<dbReference type="Proteomes" id="UP000515160">
    <property type="component" value="Chromosome X"/>
</dbReference>
<proteinExistence type="predicted"/>
<protein>
    <submittedName>
        <fullName evidence="3">Uncharacterized protein LOC117573369</fullName>
    </submittedName>
</protein>
<dbReference type="RefSeq" id="XP_034112391.1">
    <property type="nucleotide sequence ID" value="XM_034256500.2"/>
</dbReference>
<dbReference type="CTD" id="32897"/>
<dbReference type="Pfam" id="PF01395">
    <property type="entry name" value="PBP_GOBP"/>
    <property type="match status" value="1"/>
</dbReference>
<sequence length="131" mass="14486">MQLQLLIFLALVSVAVSQPPGDMCLKDNNVTHAELEALSPNTPVENVAPNIKCYAKCLLRDYIGDDNKLSLERVGDNANAQEKVVLQQCMSQYDGVSSTAPCDYGYLLLQCLTLRTEPKRSVEIGYVYNKS</sequence>
<reference evidence="3" key="1">
    <citation type="submission" date="2025-08" db="UniProtKB">
        <authorList>
            <consortium name="RefSeq"/>
        </authorList>
    </citation>
    <scope>IDENTIFICATION</scope>
    <source>
        <strain evidence="3">15112-1751.03</strain>
        <tissue evidence="3">Whole Adult</tissue>
    </source>
</reference>
<name>A0A6P8X887_DROAB</name>
<evidence type="ECO:0000313" key="3">
    <source>
        <dbReference type="RefSeq" id="XP_034112391.1"/>
    </source>
</evidence>
<organism evidence="2 3">
    <name type="scientific">Drosophila albomicans</name>
    <name type="common">Fruit fly</name>
    <dbReference type="NCBI Taxonomy" id="7291"/>
    <lineage>
        <taxon>Eukaryota</taxon>
        <taxon>Metazoa</taxon>
        <taxon>Ecdysozoa</taxon>
        <taxon>Arthropoda</taxon>
        <taxon>Hexapoda</taxon>
        <taxon>Insecta</taxon>
        <taxon>Pterygota</taxon>
        <taxon>Neoptera</taxon>
        <taxon>Endopterygota</taxon>
        <taxon>Diptera</taxon>
        <taxon>Brachycera</taxon>
        <taxon>Muscomorpha</taxon>
        <taxon>Ephydroidea</taxon>
        <taxon>Drosophilidae</taxon>
        <taxon>Drosophila</taxon>
    </lineage>
</organism>
<feature type="signal peptide" evidence="1">
    <location>
        <begin position="1"/>
        <end position="17"/>
    </location>
</feature>
<dbReference type="OrthoDB" id="7818833at2759"/>